<dbReference type="SUPFAM" id="SSF48435">
    <property type="entry name" value="Bacterial muramidases"/>
    <property type="match status" value="1"/>
</dbReference>
<dbReference type="Gene3D" id="1.10.530.10">
    <property type="match status" value="1"/>
</dbReference>
<dbReference type="GO" id="GO:0016020">
    <property type="term" value="C:membrane"/>
    <property type="evidence" value="ECO:0007669"/>
    <property type="project" value="InterPro"/>
</dbReference>
<feature type="domain" description="Transglycosylase SLT" evidence="4">
    <location>
        <begin position="505"/>
        <end position="615"/>
    </location>
</feature>
<evidence type="ECO:0000313" key="7">
    <source>
        <dbReference type="Proteomes" id="UP000010816"/>
    </source>
</evidence>
<keyword evidence="2" id="KW-0732">Signal</keyword>
<evidence type="ECO:0000256" key="2">
    <source>
        <dbReference type="ARBA" id="ARBA00022729"/>
    </source>
</evidence>
<organism evidence="6 7">
    <name type="scientific">Thioflavicoccus mobilis 8321</name>
    <dbReference type="NCBI Taxonomy" id="765912"/>
    <lineage>
        <taxon>Bacteria</taxon>
        <taxon>Pseudomonadati</taxon>
        <taxon>Pseudomonadota</taxon>
        <taxon>Gammaproteobacteria</taxon>
        <taxon>Chromatiales</taxon>
        <taxon>Chromatiaceae</taxon>
        <taxon>Thioflavicoccus</taxon>
    </lineage>
</organism>
<evidence type="ECO:0000259" key="4">
    <source>
        <dbReference type="Pfam" id="PF01464"/>
    </source>
</evidence>
<dbReference type="AlphaFoldDB" id="L0GZL0"/>
<evidence type="ECO:0000313" key="6">
    <source>
        <dbReference type="EMBL" id="AGA91406.1"/>
    </source>
</evidence>
<accession>L0GZL0</accession>
<dbReference type="Proteomes" id="UP000010816">
    <property type="component" value="Chromosome"/>
</dbReference>
<dbReference type="InterPro" id="IPR023346">
    <property type="entry name" value="Lysozyme-like_dom_sf"/>
</dbReference>
<dbReference type="GO" id="GO:0042597">
    <property type="term" value="C:periplasmic space"/>
    <property type="evidence" value="ECO:0007669"/>
    <property type="project" value="InterPro"/>
</dbReference>
<dbReference type="STRING" id="765912.Thimo_2695"/>
<keyword evidence="7" id="KW-1185">Reference proteome</keyword>
<evidence type="ECO:0000256" key="1">
    <source>
        <dbReference type="ARBA" id="ARBA00007734"/>
    </source>
</evidence>
<proteinExistence type="inferred from homology"/>
<dbReference type="InterPro" id="IPR008258">
    <property type="entry name" value="Transglycosylase_SLT_dom_1"/>
</dbReference>
<name>L0GZL0_9GAMM</name>
<dbReference type="PANTHER" id="PTHR37423:SF5">
    <property type="entry name" value="SOLUBLE LYTIC MUREIN TRANSGLYCOSYLASE"/>
    <property type="match status" value="1"/>
</dbReference>
<feature type="compositionally biased region" description="Polar residues" evidence="3">
    <location>
        <begin position="675"/>
        <end position="688"/>
    </location>
</feature>
<dbReference type="PATRIC" id="fig|765912.4.peg.2642"/>
<dbReference type="InterPro" id="IPR012289">
    <property type="entry name" value="Lytic_TGlycosylase_superhlx_L"/>
</dbReference>
<dbReference type="InterPro" id="IPR037061">
    <property type="entry name" value="Lytic_TGlycoase_superhlx_L_sf"/>
</dbReference>
<evidence type="ECO:0000259" key="5">
    <source>
        <dbReference type="Pfam" id="PF14718"/>
    </source>
</evidence>
<dbReference type="GO" id="GO:0008933">
    <property type="term" value="F:peptidoglycan lytic transglycosylase activity"/>
    <property type="evidence" value="ECO:0007669"/>
    <property type="project" value="InterPro"/>
</dbReference>
<dbReference type="Pfam" id="PF01464">
    <property type="entry name" value="SLT"/>
    <property type="match status" value="1"/>
</dbReference>
<dbReference type="SUPFAM" id="SSF53955">
    <property type="entry name" value="Lysozyme-like"/>
    <property type="match status" value="1"/>
</dbReference>
<dbReference type="Pfam" id="PF14718">
    <property type="entry name" value="SLT_L"/>
    <property type="match status" value="1"/>
</dbReference>
<dbReference type="InterPro" id="IPR000189">
    <property type="entry name" value="Transglyc_AS"/>
</dbReference>
<dbReference type="InterPro" id="IPR008939">
    <property type="entry name" value="Lytic_TGlycosylase_superhlx_U"/>
</dbReference>
<dbReference type="CDD" id="cd13401">
    <property type="entry name" value="Slt70-like"/>
    <property type="match status" value="1"/>
</dbReference>
<comment type="similarity">
    <text evidence="1">Belongs to the transglycosylase Slt family.</text>
</comment>
<dbReference type="GO" id="GO:0004553">
    <property type="term" value="F:hydrolase activity, hydrolyzing O-glycosyl compounds"/>
    <property type="evidence" value="ECO:0007669"/>
    <property type="project" value="InterPro"/>
</dbReference>
<dbReference type="RefSeq" id="WP_015281538.1">
    <property type="nucleotide sequence ID" value="NC_019940.1"/>
</dbReference>
<dbReference type="Gene3D" id="1.25.20.10">
    <property type="entry name" value="Bacterial muramidases"/>
    <property type="match status" value="1"/>
</dbReference>
<dbReference type="KEGG" id="tmb:Thimo_2695"/>
<feature type="domain" description="Lytic transglycosylase superhelical linker" evidence="5">
    <location>
        <begin position="430"/>
        <end position="494"/>
    </location>
</feature>
<dbReference type="PANTHER" id="PTHR37423">
    <property type="entry name" value="SOLUBLE LYTIC MUREIN TRANSGLYCOSYLASE-RELATED"/>
    <property type="match status" value="1"/>
</dbReference>
<feature type="region of interest" description="Disordered" evidence="3">
    <location>
        <begin position="661"/>
        <end position="688"/>
    </location>
</feature>
<gene>
    <name evidence="6" type="ORF">Thimo_2695</name>
</gene>
<dbReference type="EMBL" id="CP003051">
    <property type="protein sequence ID" value="AGA91406.1"/>
    <property type="molecule type" value="Genomic_DNA"/>
</dbReference>
<reference evidence="6 7" key="1">
    <citation type="submission" date="2011-09" db="EMBL/GenBank/DDBJ databases">
        <title>Complete sequence of chromosome of Thioflavicoccus mobilis 8321.</title>
        <authorList>
            <consortium name="US DOE Joint Genome Institute"/>
            <person name="Lucas S."/>
            <person name="Han J."/>
            <person name="Lapidus A."/>
            <person name="Cheng J.-F."/>
            <person name="Goodwin L."/>
            <person name="Pitluck S."/>
            <person name="Peters L."/>
            <person name="Ovchinnikova G."/>
            <person name="Lu M."/>
            <person name="Detter J.C."/>
            <person name="Han C."/>
            <person name="Tapia R."/>
            <person name="Land M."/>
            <person name="Hauser L."/>
            <person name="Kyrpides N."/>
            <person name="Ivanova N."/>
            <person name="Pagani I."/>
            <person name="Vogl K."/>
            <person name="Liu Z."/>
            <person name="Imhoff J."/>
            <person name="Thiel V."/>
            <person name="Frigaard N.-U."/>
            <person name="Bryant D."/>
            <person name="Woyke T."/>
        </authorList>
    </citation>
    <scope>NUCLEOTIDE SEQUENCE [LARGE SCALE GENOMIC DNA]</scope>
    <source>
        <strain evidence="6 7">8321</strain>
    </source>
</reference>
<dbReference type="OrthoDB" id="92254at2"/>
<dbReference type="Gene3D" id="1.10.1240.20">
    <property type="entry name" value="Lytic transglycosylase, superhelical linker domain"/>
    <property type="match status" value="1"/>
</dbReference>
<sequence>MARYQATRRRASRRRRPIGRELHVALPWLALALIAALPASLGISILTDEAERQRHDFLVAEAALARGERDSVQDLVAGLSDYPLFPYLRYAELAADLEAANPEAVAAFLETYPETPLADRLRSAWLDRLARQGRWSDYLTLYRPGGPTAERCHYLHALIATELGTEALDAVEPLWLVGRSQPAACDPVFTAWRAAARLTPSLVWQRIELAMAAGRRRLAAYLGRFLPEAPATDREWLARWLAVDADPTLIEDPDSFPTDHAERDEVIAHGLVRLAAEDPERAATAWETWQSRFAPTAAQAAAVEAALGLALAQRGDERALDYLDRVPADGANQAFQERRLRIALAHEDWPRVADWIERMPPGERKTERWLYWQARAADALGQTETARHFYRQAAEVRGFWGFLAAERIGAPYNLTHQPTEAPDRLRDLVADPALRRIEELSALGREADLRREWTHLIADLDADGLQAAALVATVLDWPDIAIRTLARSGRWDDLALRFPTPHRDLVQAEATATGLPESWIYAIIRQESLFRPSAGSRAGAVGLMQLMPATARWIAPQLGHSTPTRPELLEPATNIALGAGYLAHVRDRFDGDPVLATAAYNAGPGRVRRWRPTRPEAADLWIATIPFDETRDYVERVLAYRLIYAARLGLDDGPLGRWLAPLGGTDEETPAGDQAPTSSTALLDSSPP</sequence>
<protein>
    <submittedName>
        <fullName evidence="6">Soluble lytic murein transglycosylase-like protein</fullName>
    </submittedName>
</protein>
<dbReference type="GO" id="GO:0000270">
    <property type="term" value="P:peptidoglycan metabolic process"/>
    <property type="evidence" value="ECO:0007669"/>
    <property type="project" value="InterPro"/>
</dbReference>
<dbReference type="PROSITE" id="PS00922">
    <property type="entry name" value="TRANSGLYCOSYLASE"/>
    <property type="match status" value="1"/>
</dbReference>
<evidence type="ECO:0000256" key="3">
    <source>
        <dbReference type="SAM" id="MobiDB-lite"/>
    </source>
</evidence>
<dbReference type="HOGENOM" id="CLU_019016_0_1_6"/>
<dbReference type="eggNOG" id="COG0741">
    <property type="taxonomic scope" value="Bacteria"/>
</dbReference>